<dbReference type="AlphaFoldDB" id="A0A151K414"/>
<dbReference type="STRING" id="34720.A0A151K414"/>
<protein>
    <recommendedName>
        <fullName evidence="3">Peptidase A2 domain-containing protein</fullName>
    </recommendedName>
</protein>
<reference evidence="1 2" key="1">
    <citation type="submission" date="2016-03" db="EMBL/GenBank/DDBJ databases">
        <title>Trachymyrmex septentrionalis WGS genome.</title>
        <authorList>
            <person name="Nygaard S."/>
            <person name="Hu H."/>
            <person name="Boomsma J."/>
            <person name="Zhang G."/>
        </authorList>
    </citation>
    <scope>NUCLEOTIDE SEQUENCE [LARGE SCALE GENOMIC DNA]</scope>
    <source>
        <strain evidence="1">Tsep2-gDNA-1</strain>
        <tissue evidence="1">Whole body</tissue>
    </source>
</reference>
<dbReference type="Gene3D" id="2.40.70.10">
    <property type="entry name" value="Acid Proteases"/>
    <property type="match status" value="1"/>
</dbReference>
<keyword evidence="2" id="KW-1185">Reference proteome</keyword>
<dbReference type="SUPFAM" id="SSF50630">
    <property type="entry name" value="Acid proteases"/>
    <property type="match status" value="1"/>
</dbReference>
<evidence type="ECO:0000313" key="2">
    <source>
        <dbReference type="Proteomes" id="UP000078541"/>
    </source>
</evidence>
<dbReference type="InterPro" id="IPR021109">
    <property type="entry name" value="Peptidase_aspartic_dom_sf"/>
</dbReference>
<comment type="caution">
    <text evidence="1">The sequence shown here is derived from an EMBL/GenBank/DDBJ whole genome shotgun (WGS) entry which is preliminary data.</text>
</comment>
<organism evidence="1 2">
    <name type="scientific">Trachymyrmex septentrionalis</name>
    <dbReference type="NCBI Taxonomy" id="34720"/>
    <lineage>
        <taxon>Eukaryota</taxon>
        <taxon>Metazoa</taxon>
        <taxon>Ecdysozoa</taxon>
        <taxon>Arthropoda</taxon>
        <taxon>Hexapoda</taxon>
        <taxon>Insecta</taxon>
        <taxon>Pterygota</taxon>
        <taxon>Neoptera</taxon>
        <taxon>Endopterygota</taxon>
        <taxon>Hymenoptera</taxon>
        <taxon>Apocrita</taxon>
        <taxon>Aculeata</taxon>
        <taxon>Formicoidea</taxon>
        <taxon>Formicidae</taxon>
        <taxon>Myrmicinae</taxon>
        <taxon>Trachymyrmex</taxon>
    </lineage>
</organism>
<gene>
    <name evidence="1" type="ORF">ALC56_12794</name>
</gene>
<evidence type="ECO:0008006" key="3">
    <source>
        <dbReference type="Google" id="ProtNLM"/>
    </source>
</evidence>
<evidence type="ECO:0000313" key="1">
    <source>
        <dbReference type="EMBL" id="KYN50753.1"/>
    </source>
</evidence>
<sequence length="115" mass="13000">LNSKDMTFLPSIKISSDKFNDICEFMIDSGSSVNLIKFNSLNNPAIDTEDNLILRGLAHTPVKTLGSITMEVLKRIVKFYVVPDNVIFQYHGILGTEFLKNCNATIDIERYLLMI</sequence>
<accession>A0A151K414</accession>
<dbReference type="EMBL" id="LKEZ01032587">
    <property type="protein sequence ID" value="KYN50753.1"/>
    <property type="molecule type" value="Genomic_DNA"/>
</dbReference>
<proteinExistence type="predicted"/>
<dbReference type="Proteomes" id="UP000078541">
    <property type="component" value="Unassembled WGS sequence"/>
</dbReference>
<dbReference type="CDD" id="cd00303">
    <property type="entry name" value="retropepsin_like"/>
    <property type="match status" value="1"/>
</dbReference>
<name>A0A151K414_9HYME</name>
<feature type="non-terminal residue" evidence="1">
    <location>
        <position position="1"/>
    </location>
</feature>